<feature type="transmembrane region" description="Helical" evidence="6">
    <location>
        <begin position="51"/>
        <end position="72"/>
    </location>
</feature>
<feature type="transmembrane region" description="Helical" evidence="6">
    <location>
        <begin position="140"/>
        <end position="159"/>
    </location>
</feature>
<keyword evidence="4 6" id="KW-1133">Transmembrane helix</keyword>
<evidence type="ECO:0000256" key="5">
    <source>
        <dbReference type="ARBA" id="ARBA00023136"/>
    </source>
</evidence>
<keyword evidence="8" id="KW-1185">Reference proteome</keyword>
<dbReference type="PANTHER" id="PTHR33802">
    <property type="entry name" value="SI:CH211-161H7.5-RELATED"/>
    <property type="match status" value="1"/>
</dbReference>
<evidence type="ECO:0008006" key="9">
    <source>
        <dbReference type="Google" id="ProtNLM"/>
    </source>
</evidence>
<gene>
    <name evidence="7" type="ORF">SAMN05920897_1351</name>
</gene>
<evidence type="ECO:0000256" key="3">
    <source>
        <dbReference type="ARBA" id="ARBA00022692"/>
    </source>
</evidence>
<dbReference type="InterPro" id="IPR004307">
    <property type="entry name" value="TspO_MBR"/>
</dbReference>
<evidence type="ECO:0000256" key="4">
    <source>
        <dbReference type="ARBA" id="ARBA00022989"/>
    </source>
</evidence>
<dbReference type="Proteomes" id="UP000186400">
    <property type="component" value="Unassembled WGS sequence"/>
</dbReference>
<evidence type="ECO:0000256" key="2">
    <source>
        <dbReference type="ARBA" id="ARBA00007524"/>
    </source>
</evidence>
<feature type="transmembrane region" description="Helical" evidence="6">
    <location>
        <begin position="226"/>
        <end position="247"/>
    </location>
</feature>
<keyword evidence="3 6" id="KW-0812">Transmembrane</keyword>
<dbReference type="STRING" id="159291.SAMN05920897_1351"/>
<feature type="transmembrane region" description="Helical" evidence="6">
    <location>
        <begin position="108"/>
        <end position="128"/>
    </location>
</feature>
<feature type="transmembrane region" description="Helical" evidence="6">
    <location>
        <begin position="84"/>
        <end position="102"/>
    </location>
</feature>
<evidence type="ECO:0000313" key="7">
    <source>
        <dbReference type="EMBL" id="SIR07688.1"/>
    </source>
</evidence>
<dbReference type="InterPro" id="IPR038330">
    <property type="entry name" value="TspO/MBR-related_sf"/>
</dbReference>
<comment type="similarity">
    <text evidence="2">Belongs to the TspO/BZRP family.</text>
</comment>
<dbReference type="AlphaFoldDB" id="A0A1N6XZE1"/>
<sequence>MLTGRVRQWMCFITLAVVLVVNFLATALSLGGTATGELAREFDVLFLPAGYVFSIWGLIYLLAIAFSVYQALPRHRDERDLDRIGTAFCISNAANVLWLVFFHYRLTALSLVAMTVLLGALIYIFVLISPGETFGPGARLWLVHVPFGIYLGWVSVATVANVTQVLEIAGLSGGLFGDVGWTIVAFAVVVFLSWFMSVRFTNLPHAAVVIWALIGIAVEQSHVEPVALGAIVAAVLVALGFLGVLGLKRPCGPFVV</sequence>
<dbReference type="PANTHER" id="PTHR33802:SF1">
    <property type="entry name" value="XK-RELATED PROTEIN"/>
    <property type="match status" value="1"/>
</dbReference>
<dbReference type="Gene3D" id="1.20.1260.100">
    <property type="entry name" value="TspO/MBR protein"/>
    <property type="match status" value="1"/>
</dbReference>
<protein>
    <recommendedName>
        <fullName evidence="9">TspO and MBR related proteins</fullName>
    </recommendedName>
</protein>
<reference evidence="7 8" key="1">
    <citation type="submission" date="2017-01" db="EMBL/GenBank/DDBJ databases">
        <authorList>
            <person name="Mah S.A."/>
            <person name="Swanson W.J."/>
            <person name="Moy G.W."/>
            <person name="Vacquier V.D."/>
        </authorList>
    </citation>
    <scope>NUCLEOTIDE SEQUENCE [LARGE SCALE GENOMIC DNA]</scope>
    <source>
        <strain evidence="7 8">ASpG1</strain>
    </source>
</reference>
<feature type="transmembrane region" description="Helical" evidence="6">
    <location>
        <begin position="203"/>
        <end position="220"/>
    </location>
</feature>
<feature type="transmembrane region" description="Helical" evidence="6">
    <location>
        <begin position="12"/>
        <end position="31"/>
    </location>
</feature>
<keyword evidence="5 6" id="KW-0472">Membrane</keyword>
<evidence type="ECO:0000256" key="1">
    <source>
        <dbReference type="ARBA" id="ARBA00004141"/>
    </source>
</evidence>
<dbReference type="GO" id="GO:0016020">
    <property type="term" value="C:membrane"/>
    <property type="evidence" value="ECO:0007669"/>
    <property type="project" value="UniProtKB-SubCell"/>
</dbReference>
<feature type="transmembrane region" description="Helical" evidence="6">
    <location>
        <begin position="179"/>
        <end position="196"/>
    </location>
</feature>
<organism evidence="7 8">
    <name type="scientific">Alkalispirochaeta americana</name>
    <dbReference type="NCBI Taxonomy" id="159291"/>
    <lineage>
        <taxon>Bacteria</taxon>
        <taxon>Pseudomonadati</taxon>
        <taxon>Spirochaetota</taxon>
        <taxon>Spirochaetia</taxon>
        <taxon>Spirochaetales</taxon>
        <taxon>Spirochaetaceae</taxon>
        <taxon>Alkalispirochaeta</taxon>
    </lineage>
</organism>
<proteinExistence type="inferred from homology"/>
<evidence type="ECO:0000256" key="6">
    <source>
        <dbReference type="SAM" id="Phobius"/>
    </source>
</evidence>
<evidence type="ECO:0000313" key="8">
    <source>
        <dbReference type="Proteomes" id="UP000186400"/>
    </source>
</evidence>
<comment type="subcellular location">
    <subcellularLocation>
        <location evidence="1">Membrane</location>
        <topology evidence="1">Multi-pass membrane protein</topology>
    </subcellularLocation>
</comment>
<dbReference type="EMBL" id="FTMS01000035">
    <property type="protein sequence ID" value="SIR07688.1"/>
    <property type="molecule type" value="Genomic_DNA"/>
</dbReference>
<dbReference type="Pfam" id="PF03073">
    <property type="entry name" value="TspO_MBR"/>
    <property type="match status" value="1"/>
</dbReference>
<name>A0A1N6XZE1_9SPIO</name>
<accession>A0A1N6XZE1</accession>